<dbReference type="OrthoDB" id="420076at2759"/>
<sequence>MRFLVRQLHAATRSAGLRARQMTQNTHNGPARLVRQTLMLGGLGLSMLAIAHVDALAATDSSFAQCDARYTPAYSGEDVGDSIGFSLPLDGERFEKIAVSSRANKFSCATYKANFPIEDKFDVQVAPNGDVYALVLDGHGGWQVSEYGRQVLINNVRDEIQHLTPKSKGKTEANPQEEGFTASKDQISSAIQRGFARTDRDLMGKVADAFKLGFGAVARCGSCALLVFVHENTLHVANAGDIRAVLGKKGRSGNQYIAVPLSDDQNAMSKVEQERLVREHAGEDNVFVCRRPDSCYVKSALQPTRALGDFALKYSEFNGPPYVNGDRSAGRHIAAPYSPPYITATPEVRTHALHADDQFVIIGSDGVWDFLTNEEAVEAVREQQMRGTPELAGRAVVEKTLQKAAARYGMSYAELLSLPPGSHRRRRHDDTTAVVVFFDQ</sequence>
<evidence type="ECO:0000313" key="3">
    <source>
        <dbReference type="EMBL" id="TMW56554.1"/>
    </source>
</evidence>
<comment type="caution">
    <text evidence="3">The sequence shown here is derived from an EMBL/GenBank/DDBJ whole genome shotgun (WGS) entry which is preliminary data.</text>
</comment>
<evidence type="ECO:0000259" key="2">
    <source>
        <dbReference type="PROSITE" id="PS51746"/>
    </source>
</evidence>
<dbReference type="InterPro" id="IPR015655">
    <property type="entry name" value="PP2C"/>
</dbReference>
<protein>
    <recommendedName>
        <fullName evidence="2">PPM-type phosphatase domain-containing protein</fullName>
    </recommendedName>
</protein>
<reference evidence="3" key="1">
    <citation type="submission" date="2019-03" db="EMBL/GenBank/DDBJ databases">
        <title>Long read genome sequence of the mycoparasitic Pythium oligandrum ATCC 38472 isolated from sugarbeet rhizosphere.</title>
        <authorList>
            <person name="Gaulin E."/>
        </authorList>
    </citation>
    <scope>NUCLEOTIDE SEQUENCE</scope>
    <source>
        <strain evidence="3">ATCC 38472_TT</strain>
    </source>
</reference>
<name>A0A8K1C505_PYTOL</name>
<dbReference type="Proteomes" id="UP000794436">
    <property type="component" value="Unassembled WGS sequence"/>
</dbReference>
<feature type="region of interest" description="Disordered" evidence="1">
    <location>
        <begin position="163"/>
        <end position="183"/>
    </location>
</feature>
<dbReference type="Pfam" id="PF00481">
    <property type="entry name" value="PP2C"/>
    <property type="match status" value="1"/>
</dbReference>
<dbReference type="SMART" id="SM00332">
    <property type="entry name" value="PP2Cc"/>
    <property type="match status" value="1"/>
</dbReference>
<dbReference type="InterPro" id="IPR036457">
    <property type="entry name" value="PPM-type-like_dom_sf"/>
</dbReference>
<dbReference type="EMBL" id="SPLM01000145">
    <property type="protein sequence ID" value="TMW56554.1"/>
    <property type="molecule type" value="Genomic_DNA"/>
</dbReference>
<dbReference type="AlphaFoldDB" id="A0A8K1C505"/>
<dbReference type="InterPro" id="IPR001932">
    <property type="entry name" value="PPM-type_phosphatase-like_dom"/>
</dbReference>
<dbReference type="SUPFAM" id="SSF81606">
    <property type="entry name" value="PP2C-like"/>
    <property type="match status" value="1"/>
</dbReference>
<dbReference type="CDD" id="cd00143">
    <property type="entry name" value="PP2Cc"/>
    <property type="match status" value="1"/>
</dbReference>
<dbReference type="PANTHER" id="PTHR47992">
    <property type="entry name" value="PROTEIN PHOSPHATASE"/>
    <property type="match status" value="1"/>
</dbReference>
<gene>
    <name evidence="3" type="ORF">Poli38472_006564</name>
</gene>
<dbReference type="PROSITE" id="PS51746">
    <property type="entry name" value="PPM_2"/>
    <property type="match status" value="1"/>
</dbReference>
<proteinExistence type="predicted"/>
<accession>A0A8K1C505</accession>
<dbReference type="Gene3D" id="3.60.40.10">
    <property type="entry name" value="PPM-type phosphatase domain"/>
    <property type="match status" value="1"/>
</dbReference>
<dbReference type="GO" id="GO:0004722">
    <property type="term" value="F:protein serine/threonine phosphatase activity"/>
    <property type="evidence" value="ECO:0007669"/>
    <property type="project" value="InterPro"/>
</dbReference>
<evidence type="ECO:0000256" key="1">
    <source>
        <dbReference type="SAM" id="MobiDB-lite"/>
    </source>
</evidence>
<feature type="domain" description="PPM-type phosphatase" evidence="2">
    <location>
        <begin position="105"/>
        <end position="438"/>
    </location>
</feature>
<organism evidence="3 4">
    <name type="scientific">Pythium oligandrum</name>
    <name type="common">Mycoparasitic fungus</name>
    <dbReference type="NCBI Taxonomy" id="41045"/>
    <lineage>
        <taxon>Eukaryota</taxon>
        <taxon>Sar</taxon>
        <taxon>Stramenopiles</taxon>
        <taxon>Oomycota</taxon>
        <taxon>Peronosporomycetes</taxon>
        <taxon>Pythiales</taxon>
        <taxon>Pythiaceae</taxon>
        <taxon>Pythium</taxon>
    </lineage>
</organism>
<keyword evidence="4" id="KW-1185">Reference proteome</keyword>
<evidence type="ECO:0000313" key="4">
    <source>
        <dbReference type="Proteomes" id="UP000794436"/>
    </source>
</evidence>